<keyword evidence="3" id="KW-1185">Reference proteome</keyword>
<proteinExistence type="predicted"/>
<name>M1DNV6_SOLTU</name>
<accession>M1DNV6</accession>
<feature type="compositionally biased region" description="Low complexity" evidence="1">
    <location>
        <begin position="68"/>
        <end position="79"/>
    </location>
</feature>
<dbReference type="InParanoid" id="M1DNV6"/>
<dbReference type="Gramene" id="PGSC0003DMT400091998">
    <property type="protein sequence ID" value="PGSC0003DMT400091998"/>
    <property type="gene ID" value="PGSC0003DMG400041569"/>
</dbReference>
<evidence type="ECO:0000256" key="1">
    <source>
        <dbReference type="SAM" id="MobiDB-lite"/>
    </source>
</evidence>
<dbReference type="HOGENOM" id="CLU_1139686_0_0_1"/>
<evidence type="ECO:0000313" key="3">
    <source>
        <dbReference type="Proteomes" id="UP000011115"/>
    </source>
</evidence>
<reference evidence="3" key="1">
    <citation type="journal article" date="2011" name="Nature">
        <title>Genome sequence and analysis of the tuber crop potato.</title>
        <authorList>
            <consortium name="The Potato Genome Sequencing Consortium"/>
        </authorList>
    </citation>
    <scope>NUCLEOTIDE SEQUENCE [LARGE SCALE GENOMIC DNA]</scope>
    <source>
        <strain evidence="3">cv. DM1-3 516 R44</strain>
    </source>
</reference>
<dbReference type="PANTHER" id="PTHR33180:SF31">
    <property type="entry name" value="POLYPROTEIN PROTEIN"/>
    <property type="match status" value="1"/>
</dbReference>
<evidence type="ECO:0000313" key="2">
    <source>
        <dbReference type="EnsemblPlants" id="PGSC0003DMT400091998"/>
    </source>
</evidence>
<sequence>MSAIRRRALDITDLPCKKNSSQSFGQAPILLAKVTRRLTNWVSLFEPKDDQPLQTQRAKIHARVRQEGGSSTTSSGSSSPITQQAKVKELRTILEEKRLSTDGVVDRYPLVWDTLRYHRPSRAPRLVVVLVVFEAVTSSIMHHSHKAKATPRAFPRSIVMTTSREVAHEGVSWLGTISRHIVLPPRVAPRLIFATTGRDDPRGDGRQCLDGVSCTLGSHNAKARIRHLPRSMVKTMSRGEGRGS</sequence>
<feature type="region of interest" description="Disordered" evidence="1">
    <location>
        <begin position="52"/>
        <end position="84"/>
    </location>
</feature>
<protein>
    <recommendedName>
        <fullName evidence="4">Integrase core domain containing protein</fullName>
    </recommendedName>
</protein>
<dbReference type="AlphaFoldDB" id="M1DNV6"/>
<dbReference type="EnsemblPlants" id="PGSC0003DMT400091998">
    <property type="protein sequence ID" value="PGSC0003DMT400091998"/>
    <property type="gene ID" value="PGSC0003DMG400041569"/>
</dbReference>
<reference evidence="2" key="2">
    <citation type="submission" date="2015-06" db="UniProtKB">
        <authorList>
            <consortium name="EnsemblPlants"/>
        </authorList>
    </citation>
    <scope>IDENTIFICATION</scope>
    <source>
        <strain evidence="2">DM1-3 516 R44</strain>
    </source>
</reference>
<dbReference type="PANTHER" id="PTHR33180">
    <property type="entry name" value="PHOTOSYSTEM II CP43 REACTION CENTER PROTEIN"/>
    <property type="match status" value="1"/>
</dbReference>
<dbReference type="Proteomes" id="UP000011115">
    <property type="component" value="Unassembled WGS sequence"/>
</dbReference>
<dbReference type="PaxDb" id="4113-PGSC0003DMT400091998"/>
<evidence type="ECO:0008006" key="4">
    <source>
        <dbReference type="Google" id="ProtNLM"/>
    </source>
</evidence>
<organism evidence="2 3">
    <name type="scientific">Solanum tuberosum</name>
    <name type="common">Potato</name>
    <dbReference type="NCBI Taxonomy" id="4113"/>
    <lineage>
        <taxon>Eukaryota</taxon>
        <taxon>Viridiplantae</taxon>
        <taxon>Streptophyta</taxon>
        <taxon>Embryophyta</taxon>
        <taxon>Tracheophyta</taxon>
        <taxon>Spermatophyta</taxon>
        <taxon>Magnoliopsida</taxon>
        <taxon>eudicotyledons</taxon>
        <taxon>Gunneridae</taxon>
        <taxon>Pentapetalae</taxon>
        <taxon>asterids</taxon>
        <taxon>lamiids</taxon>
        <taxon>Solanales</taxon>
        <taxon>Solanaceae</taxon>
        <taxon>Solanoideae</taxon>
        <taxon>Solaneae</taxon>
        <taxon>Solanum</taxon>
    </lineage>
</organism>